<dbReference type="CDD" id="cd00431">
    <property type="entry name" value="cysteine_hydrolases"/>
    <property type="match status" value="1"/>
</dbReference>
<keyword evidence="6" id="KW-1185">Reference proteome</keyword>
<dbReference type="Gene3D" id="3.40.50.850">
    <property type="entry name" value="Isochorismatase-like"/>
    <property type="match status" value="1"/>
</dbReference>
<evidence type="ECO:0000256" key="2">
    <source>
        <dbReference type="ARBA" id="ARBA00022801"/>
    </source>
</evidence>
<sequence>MTPRATVGTPPNAWTVDEGTVDISRPALPPRVCSLETETKQLTLDLAKAVLIVVDMQNDFCHADGWLASVGADVARAREPIAPLVRLLPALRAADVPVLWLNMGHRPDLRNVSACLSHVYSSGTRPGLGDALPPRGGRTLVAGSWGAALVEELAAIAAPDDLRVDKYQMSGFWDTPLESVLRTTGRSTLFFAGVNADQCVLTTLQDASFLGFDCILLCDCTATSSPDFCMQATLYNVSQCFGFVSASHHLLPALAAVVATRPDEAPTQCAPEASGAGGRAKRSRAGASK</sequence>
<evidence type="ECO:0000313" key="6">
    <source>
        <dbReference type="Proteomes" id="UP000751190"/>
    </source>
</evidence>
<dbReference type="Proteomes" id="UP000751190">
    <property type="component" value="Unassembled WGS sequence"/>
</dbReference>
<feature type="domain" description="Isochorismatase-like" evidence="4">
    <location>
        <begin position="50"/>
        <end position="246"/>
    </location>
</feature>
<dbReference type="EMBL" id="JAGTXO010000009">
    <property type="protein sequence ID" value="KAG8466047.1"/>
    <property type="molecule type" value="Genomic_DNA"/>
</dbReference>
<dbReference type="PANTHER" id="PTHR43540">
    <property type="entry name" value="PEROXYUREIDOACRYLATE/UREIDOACRYLATE AMIDOHYDROLASE-RELATED"/>
    <property type="match status" value="1"/>
</dbReference>
<protein>
    <recommendedName>
        <fullName evidence="4">Isochorismatase-like domain-containing protein</fullName>
    </recommendedName>
</protein>
<gene>
    <name evidence="5" type="ORF">KFE25_005617</name>
</gene>
<dbReference type="OrthoDB" id="167809at2759"/>
<comment type="similarity">
    <text evidence="1">Belongs to the isochorismatase family.</text>
</comment>
<dbReference type="AlphaFoldDB" id="A0A8J5XKC7"/>
<dbReference type="InterPro" id="IPR000868">
    <property type="entry name" value="Isochorismatase-like_dom"/>
</dbReference>
<organism evidence="5 6">
    <name type="scientific">Diacronema lutheri</name>
    <name type="common">Unicellular marine alga</name>
    <name type="synonym">Monochrysis lutheri</name>
    <dbReference type="NCBI Taxonomy" id="2081491"/>
    <lineage>
        <taxon>Eukaryota</taxon>
        <taxon>Haptista</taxon>
        <taxon>Haptophyta</taxon>
        <taxon>Pavlovophyceae</taxon>
        <taxon>Pavlovales</taxon>
        <taxon>Pavlovaceae</taxon>
        <taxon>Diacronema</taxon>
    </lineage>
</organism>
<dbReference type="Pfam" id="PF00857">
    <property type="entry name" value="Isochorismatase"/>
    <property type="match status" value="1"/>
</dbReference>
<accession>A0A8J5XKC7</accession>
<keyword evidence="2" id="KW-0378">Hydrolase</keyword>
<dbReference type="PANTHER" id="PTHR43540:SF9">
    <property type="entry name" value="FAMILY HYDROLASE, PUTATIVE (AFU_ORTHOLOGUE AFUA_2G08700)-RELATED"/>
    <property type="match status" value="1"/>
</dbReference>
<evidence type="ECO:0000256" key="1">
    <source>
        <dbReference type="ARBA" id="ARBA00006336"/>
    </source>
</evidence>
<evidence type="ECO:0000259" key="4">
    <source>
        <dbReference type="Pfam" id="PF00857"/>
    </source>
</evidence>
<dbReference type="SUPFAM" id="SSF52499">
    <property type="entry name" value="Isochorismatase-like hydrolases"/>
    <property type="match status" value="1"/>
</dbReference>
<dbReference type="OMA" id="DCCATTT"/>
<feature type="compositionally biased region" description="Basic residues" evidence="3">
    <location>
        <begin position="279"/>
        <end position="289"/>
    </location>
</feature>
<dbReference type="GO" id="GO:0016787">
    <property type="term" value="F:hydrolase activity"/>
    <property type="evidence" value="ECO:0007669"/>
    <property type="project" value="UniProtKB-KW"/>
</dbReference>
<evidence type="ECO:0000256" key="3">
    <source>
        <dbReference type="SAM" id="MobiDB-lite"/>
    </source>
</evidence>
<dbReference type="InterPro" id="IPR050272">
    <property type="entry name" value="Isochorismatase-like_hydrls"/>
</dbReference>
<reference evidence="5" key="1">
    <citation type="submission" date="2021-05" db="EMBL/GenBank/DDBJ databases">
        <title>The genome of the haptophyte Pavlova lutheri (Diacronema luteri, Pavlovales) - a model for lipid biosynthesis in eukaryotic algae.</title>
        <authorList>
            <person name="Hulatt C.J."/>
            <person name="Posewitz M.C."/>
        </authorList>
    </citation>
    <scope>NUCLEOTIDE SEQUENCE</scope>
    <source>
        <strain evidence="5">NIVA-4/92</strain>
    </source>
</reference>
<feature type="region of interest" description="Disordered" evidence="3">
    <location>
        <begin position="265"/>
        <end position="289"/>
    </location>
</feature>
<name>A0A8J5XKC7_DIALT</name>
<comment type="caution">
    <text evidence="5">The sequence shown here is derived from an EMBL/GenBank/DDBJ whole genome shotgun (WGS) entry which is preliminary data.</text>
</comment>
<proteinExistence type="inferred from homology"/>
<evidence type="ECO:0000313" key="5">
    <source>
        <dbReference type="EMBL" id="KAG8466047.1"/>
    </source>
</evidence>
<dbReference type="InterPro" id="IPR036380">
    <property type="entry name" value="Isochorismatase-like_sf"/>
</dbReference>